<keyword evidence="3" id="KW-1185">Reference proteome</keyword>
<organism evidence="2 3">
    <name type="scientific">Hyaloscypha variabilis (strain UAMH 11265 / GT02V1 / F)</name>
    <name type="common">Meliniomyces variabilis</name>
    <dbReference type="NCBI Taxonomy" id="1149755"/>
    <lineage>
        <taxon>Eukaryota</taxon>
        <taxon>Fungi</taxon>
        <taxon>Dikarya</taxon>
        <taxon>Ascomycota</taxon>
        <taxon>Pezizomycotina</taxon>
        <taxon>Leotiomycetes</taxon>
        <taxon>Helotiales</taxon>
        <taxon>Hyaloscyphaceae</taxon>
        <taxon>Hyaloscypha</taxon>
        <taxon>Hyaloscypha variabilis</taxon>
    </lineage>
</organism>
<dbReference type="PANTHER" id="PTHR33112:SF8">
    <property type="entry name" value="HETEROKARYON INCOMPATIBILITY DOMAIN-CONTAINING PROTEIN"/>
    <property type="match status" value="1"/>
</dbReference>
<evidence type="ECO:0000259" key="1">
    <source>
        <dbReference type="Pfam" id="PF06985"/>
    </source>
</evidence>
<dbReference type="OrthoDB" id="5347061at2759"/>
<dbReference type="Proteomes" id="UP000235786">
    <property type="component" value="Unassembled WGS sequence"/>
</dbReference>
<dbReference type="EMBL" id="KZ613945">
    <property type="protein sequence ID" value="PMD41027.1"/>
    <property type="molecule type" value="Genomic_DNA"/>
</dbReference>
<dbReference type="AlphaFoldDB" id="A0A2J6RR88"/>
<gene>
    <name evidence="2" type="ORF">L207DRAFT_544237</name>
</gene>
<name>A0A2J6RR88_HYAVF</name>
<accession>A0A2J6RR88</accession>
<dbReference type="InterPro" id="IPR010730">
    <property type="entry name" value="HET"/>
</dbReference>
<evidence type="ECO:0000313" key="3">
    <source>
        <dbReference type="Proteomes" id="UP000235786"/>
    </source>
</evidence>
<reference evidence="2 3" key="1">
    <citation type="submission" date="2016-04" db="EMBL/GenBank/DDBJ databases">
        <title>A degradative enzymes factory behind the ericoid mycorrhizal symbiosis.</title>
        <authorList>
            <consortium name="DOE Joint Genome Institute"/>
            <person name="Martino E."/>
            <person name="Morin E."/>
            <person name="Grelet G."/>
            <person name="Kuo A."/>
            <person name="Kohler A."/>
            <person name="Daghino S."/>
            <person name="Barry K."/>
            <person name="Choi C."/>
            <person name="Cichocki N."/>
            <person name="Clum A."/>
            <person name="Copeland A."/>
            <person name="Hainaut M."/>
            <person name="Haridas S."/>
            <person name="Labutti K."/>
            <person name="Lindquist E."/>
            <person name="Lipzen A."/>
            <person name="Khouja H.-R."/>
            <person name="Murat C."/>
            <person name="Ohm R."/>
            <person name="Olson A."/>
            <person name="Spatafora J."/>
            <person name="Veneault-Fourrey C."/>
            <person name="Henrissat B."/>
            <person name="Grigoriev I."/>
            <person name="Martin F."/>
            <person name="Perotto S."/>
        </authorList>
    </citation>
    <scope>NUCLEOTIDE SEQUENCE [LARGE SCALE GENOMIC DNA]</scope>
    <source>
        <strain evidence="2 3">F</strain>
    </source>
</reference>
<evidence type="ECO:0000313" key="2">
    <source>
        <dbReference type="EMBL" id="PMD41027.1"/>
    </source>
</evidence>
<feature type="domain" description="Heterokaryon incompatibility" evidence="1">
    <location>
        <begin position="220"/>
        <end position="368"/>
    </location>
</feature>
<dbReference type="Pfam" id="PF06985">
    <property type="entry name" value="HET"/>
    <property type="match status" value="1"/>
</dbReference>
<protein>
    <submittedName>
        <fullName evidence="2">HET-domain-containing protein</fullName>
    </submittedName>
</protein>
<sequence length="798" mass="90347">MPPPLCTYCQQFDVRKLFLDSQEQKPTLQSTNLTGLQFADQEWQAGLPTFYRHQKSLSDLQASAKNGCQLCSLIWELWSASPYANLAVDQAIDQAGKGQLFIGTSSSNISKGQSPSIIVTQRPENESPRTLCNLEIFASPNSKPRQECKWVGRPVSSNPSAADCQEIARAWYSECMENHTTCKATQVFRRPTRLINVGHGESFHDPILELDTTNQGTAPFAALSYCWGGQSDFILTKDLVGQLTTGIPLNKWPGTLRDAIIITRSLHIQYLWIDALCIFQDSKEDWFAEAARMRDVYSGAAITILASNSTSTGAGVLKERIKNVDLPTCEIPWGVEGLETVSVRSASLVLSNTAYDNPLQKRGWTLQEGLLSPRTLSFCNDQLVWECASLREDECGHKFLLDHKYDSKDLLHKSAPKSRNKALAQDFVFNLMYYEASAERKLSRFGLGPKYISSWMEQMEDSLGVNPYDRWGDIVSEFSRRSLTQDMDMLPALAGIARAFAAITKDVYVVGMWKMELINQLCWSKWSQAEFEYQGKGPDRFLLTKPKTYRAPSWSWAGFNGGVVRMSAVPTSGSTPLLSITTILKVVVEPNDTDEFGQVKHAYLDVKGTVLPLDNLKQNYWEHWKHREDYPEDARLDYPRVITSGVDTKEEDKPWYGLMDFVQNQLNTNIDVAFEFEQQHIPHPGQKFGALLLVLTEGVDSARQDDDIVGQANMMLVETTGNTPTEYRRIGIIAFQRPGFPMEQIDPEIKFKESKNIKLFSGKDRTEFEMRFPEYVLEYGAWMDVAKYRPKRTTIRLV</sequence>
<proteinExistence type="predicted"/>
<dbReference type="PANTHER" id="PTHR33112">
    <property type="entry name" value="DOMAIN PROTEIN, PUTATIVE-RELATED"/>
    <property type="match status" value="1"/>
</dbReference>